<evidence type="ECO:0000313" key="6">
    <source>
        <dbReference type="Proteomes" id="UP000032545"/>
    </source>
</evidence>
<dbReference type="SUPFAM" id="SSF51735">
    <property type="entry name" value="NAD(P)-binding Rossmann-fold domains"/>
    <property type="match status" value="1"/>
</dbReference>
<dbReference type="PANTHER" id="PTHR45024">
    <property type="entry name" value="DEHYDROGENASES, SHORT CHAIN"/>
    <property type="match status" value="1"/>
</dbReference>
<feature type="domain" description="Ketoreductase" evidence="4">
    <location>
        <begin position="12"/>
        <end position="209"/>
    </location>
</feature>
<dbReference type="PRINTS" id="PR00081">
    <property type="entry name" value="GDHRDH"/>
</dbReference>
<reference evidence="6" key="1">
    <citation type="submission" date="2015-02" db="EMBL/GenBank/DDBJ databases">
        <title>Draft Genome of Frankia sp. CpI1-S.</title>
        <authorList>
            <person name="Oshone R.T."/>
            <person name="Ngom M."/>
            <person name="Ghodhbane-Gtari F."/>
            <person name="Gtari M."/>
            <person name="Morris K."/>
            <person name="Thomas K."/>
            <person name="Sen A."/>
            <person name="Tisa L.S."/>
        </authorList>
    </citation>
    <scope>NUCLEOTIDE SEQUENCE [LARGE SCALE GENOMIC DNA]</scope>
    <source>
        <strain evidence="6">CpI1-S</strain>
    </source>
</reference>
<keyword evidence="6" id="KW-1185">Reference proteome</keyword>
<dbReference type="PROSITE" id="PS00061">
    <property type="entry name" value="ADH_SHORT"/>
    <property type="match status" value="1"/>
</dbReference>
<evidence type="ECO:0000256" key="1">
    <source>
        <dbReference type="ARBA" id="ARBA00006484"/>
    </source>
</evidence>
<comment type="similarity">
    <text evidence="1 3">Belongs to the short-chain dehydrogenases/reductases (SDR) family.</text>
</comment>
<dbReference type="AlphaFoldDB" id="A0A0D8B9Y7"/>
<dbReference type="RefSeq" id="WP_173667304.1">
    <property type="nucleotide sequence ID" value="NZ_JYFN01000048.1"/>
</dbReference>
<dbReference type="PATRIC" id="fig|1502723.3.peg.4765"/>
<dbReference type="PRINTS" id="PR00080">
    <property type="entry name" value="SDRFAMILY"/>
</dbReference>
<dbReference type="GO" id="GO:0016491">
    <property type="term" value="F:oxidoreductase activity"/>
    <property type="evidence" value="ECO:0007669"/>
    <property type="project" value="UniProtKB-KW"/>
</dbReference>
<name>A0A0D8B9Y7_9ACTN</name>
<dbReference type="Proteomes" id="UP000032545">
    <property type="component" value="Unassembled WGS sequence"/>
</dbReference>
<gene>
    <name evidence="5" type="ORF">FF36_04791</name>
</gene>
<comment type="caution">
    <text evidence="5">The sequence shown here is derived from an EMBL/GenBank/DDBJ whole genome shotgun (WGS) entry which is preliminary data.</text>
</comment>
<reference evidence="5 6" key="2">
    <citation type="journal article" date="2016" name="Genome Announc.">
        <title>Permanent Draft Genome Sequences for Two Variants of Frankia sp. Strain CpI1, the First Frankia Strain Isolated from Root Nodules of Comptonia peregrina.</title>
        <authorList>
            <person name="Oshone R."/>
            <person name="Hurst S.G.IV."/>
            <person name="Abebe-Akele F."/>
            <person name="Simpson S."/>
            <person name="Morris K."/>
            <person name="Thomas W.K."/>
            <person name="Tisa L.S."/>
        </authorList>
    </citation>
    <scope>NUCLEOTIDE SEQUENCE [LARGE SCALE GENOMIC DNA]</scope>
    <source>
        <strain evidence="6">CpI1-S</strain>
    </source>
</reference>
<accession>A0A0D8B9Y7</accession>
<proteinExistence type="inferred from homology"/>
<evidence type="ECO:0000256" key="3">
    <source>
        <dbReference type="RuleBase" id="RU000363"/>
    </source>
</evidence>
<evidence type="ECO:0000313" key="5">
    <source>
        <dbReference type="EMBL" id="KJE20920.1"/>
    </source>
</evidence>
<dbReference type="PANTHER" id="PTHR45024:SF2">
    <property type="entry name" value="SCP2 DOMAIN-CONTAINING PROTEIN"/>
    <property type="match status" value="1"/>
</dbReference>
<dbReference type="FunFam" id="3.40.50.720:FF:000084">
    <property type="entry name" value="Short-chain dehydrogenase reductase"/>
    <property type="match status" value="1"/>
</dbReference>
<evidence type="ECO:0000259" key="4">
    <source>
        <dbReference type="SMART" id="SM00822"/>
    </source>
</evidence>
<keyword evidence="2" id="KW-0560">Oxidoreductase</keyword>
<dbReference type="InterPro" id="IPR057326">
    <property type="entry name" value="KR_dom"/>
</dbReference>
<dbReference type="Pfam" id="PF00106">
    <property type="entry name" value="adh_short"/>
    <property type="match status" value="1"/>
</dbReference>
<sequence>MSQQGERLLEGRVVIVTGGGRGIGRSHSLELAAHGATVVVNDLGVGVRGESSQEEPADAVVAEIEAKGGVAVRDTGNVTDWAAVRSLVANTVERFGRLDAIVNNAGILRDATITSLTEQDWDAVIGVHLKGTFALTKHACDYWRAESKAGRPVAGRIINTTSGTGLAGNVGQAAYGAAKAGIANLTLTTALEGSRYGVTANCISPVAATRMTAGTGIAQPGAADGFDRFDPANSSPVVAWLASERSGWLTGRVLRIDGNTVHPVDPWSVRRGYSAARGGRLDAAELDAGLRVVLGTAPAGLAGLNIIS</sequence>
<protein>
    <recommendedName>
        <fullName evidence="4">Ketoreductase domain-containing protein</fullName>
    </recommendedName>
</protein>
<dbReference type="InterPro" id="IPR020904">
    <property type="entry name" value="Sc_DH/Rdtase_CS"/>
</dbReference>
<dbReference type="EMBL" id="JYFN01000048">
    <property type="protein sequence ID" value="KJE20920.1"/>
    <property type="molecule type" value="Genomic_DNA"/>
</dbReference>
<dbReference type="SMART" id="SM00822">
    <property type="entry name" value="PKS_KR"/>
    <property type="match status" value="1"/>
</dbReference>
<dbReference type="InterPro" id="IPR036291">
    <property type="entry name" value="NAD(P)-bd_dom_sf"/>
</dbReference>
<dbReference type="Gene3D" id="3.40.50.720">
    <property type="entry name" value="NAD(P)-binding Rossmann-like Domain"/>
    <property type="match status" value="1"/>
</dbReference>
<evidence type="ECO:0000256" key="2">
    <source>
        <dbReference type="ARBA" id="ARBA00023002"/>
    </source>
</evidence>
<organism evidence="5 6">
    <name type="scientific">Frankia torreyi</name>
    <dbReference type="NCBI Taxonomy" id="1856"/>
    <lineage>
        <taxon>Bacteria</taxon>
        <taxon>Bacillati</taxon>
        <taxon>Actinomycetota</taxon>
        <taxon>Actinomycetes</taxon>
        <taxon>Frankiales</taxon>
        <taxon>Frankiaceae</taxon>
        <taxon>Frankia</taxon>
    </lineage>
</organism>
<dbReference type="InterPro" id="IPR051687">
    <property type="entry name" value="Peroxisomal_Beta-Oxidation"/>
</dbReference>
<dbReference type="InterPro" id="IPR002347">
    <property type="entry name" value="SDR_fam"/>
</dbReference>